<dbReference type="CDD" id="cd00303">
    <property type="entry name" value="retropepsin_like"/>
    <property type="match status" value="1"/>
</dbReference>
<reference evidence="1" key="2">
    <citation type="submission" date="2004-10" db="EMBL/GenBank/DDBJ databases">
        <title>Chromosome-wide comparison between domesticated rice subspecies indica and japonica.</title>
        <authorList>
            <person name="Han B."/>
        </authorList>
    </citation>
    <scope>NUCLEOTIDE SEQUENCE</scope>
</reference>
<evidence type="ECO:0000313" key="1">
    <source>
        <dbReference type="EMBL" id="CAH66118.1"/>
    </source>
</evidence>
<organism evidence="1">
    <name type="scientific">Oryza sativa</name>
    <name type="common">Rice</name>
    <dbReference type="NCBI Taxonomy" id="4530"/>
    <lineage>
        <taxon>Eukaryota</taxon>
        <taxon>Viridiplantae</taxon>
        <taxon>Streptophyta</taxon>
        <taxon>Embryophyta</taxon>
        <taxon>Tracheophyta</taxon>
        <taxon>Spermatophyta</taxon>
        <taxon>Magnoliopsida</taxon>
        <taxon>Liliopsida</taxon>
        <taxon>Poales</taxon>
        <taxon>Poaceae</taxon>
        <taxon>BOP clade</taxon>
        <taxon>Oryzoideae</taxon>
        <taxon>Oryzeae</taxon>
        <taxon>Oryzinae</taxon>
        <taxon>Oryza</taxon>
    </lineage>
</organism>
<protein>
    <submittedName>
        <fullName evidence="1">OSIGBa0146N20.3 protein</fullName>
    </submittedName>
</protein>
<accession>Q01M97</accession>
<proteinExistence type="predicted"/>
<sequence>MPSEGKVILDHILENTSFMTPCNEPLLEASVSKIEEPSTIESQSEPSTSTYSIVEKVPEPPAIENEEIQTPDHAAIMFRDGFDEDYGNTLNYFSKKKPLIPLLPPDPMELGFLIETVRELTSIMSDECLREAELSSEVTRINTAPRVLPCHLEGNDVVIQYSPTIGVNLISESFAFAYLSNKAVTPTNKFFKHPNGNIIEGFGIVQDVPVYFEDRKAVLDFHVFEIQDFDILIGLPIEQLLINTPRLDSLKITLGENEFSVPFSWARFALTDSLPEDEFAEEVTSVPPHESPETLLEN</sequence>
<gene>
    <name evidence="1" type="primary">OSIGBa0146N20.3</name>
</gene>
<reference evidence="1" key="1">
    <citation type="journal article" date="2002" name="Nature">
        <title>Sequence and analysis of rice chromosome 4.</title>
        <authorList>
            <person name="Feng Q."/>
            <person name="Zhang Y."/>
            <person name="Hao P."/>
            <person name="Wang S."/>
            <person name="Fu G."/>
            <person name="Huang Y."/>
            <person name="Li Y."/>
            <person name="Zhu J."/>
            <person name="Liu Y."/>
            <person name="Hu X."/>
            <person name="Jia P."/>
            <person name="Zhang Y."/>
            <person name="Zhao Q."/>
            <person name="Ying K."/>
            <person name="Yu S."/>
            <person name="Tang Y."/>
            <person name="Weng Q."/>
            <person name="Zhang L."/>
            <person name="Lu Y."/>
            <person name="Mu J."/>
            <person name="Lu Y."/>
            <person name="Zhang L.S."/>
            <person name="Yu Z."/>
            <person name="Fan D."/>
            <person name="Liu X."/>
            <person name="Lu T."/>
            <person name="Li C."/>
            <person name="Wu Y."/>
            <person name="Sun T."/>
            <person name="Lei H."/>
            <person name="Li T."/>
            <person name="Hu H."/>
            <person name="Guan J."/>
            <person name="Wu M."/>
            <person name="Zhang R."/>
            <person name="Zhou B."/>
            <person name="Chen Z."/>
            <person name="Chen L."/>
            <person name="Jin Z."/>
            <person name="Wang R."/>
            <person name="Yin H."/>
            <person name="Cai Z."/>
            <person name="Ren S."/>
            <person name="Lv G."/>
            <person name="Gu W."/>
            <person name="Zhu G."/>
            <person name="Tu Y."/>
            <person name="Jia J."/>
            <person name="Zhang Y."/>
            <person name="Chen J."/>
            <person name="Kang H."/>
            <person name="Chen X."/>
            <person name="Shao C."/>
            <person name="Sun Y."/>
            <person name="Hu Q."/>
            <person name="Zhang X."/>
            <person name="Zhang W."/>
            <person name="Wang L."/>
            <person name="Ding C."/>
            <person name="Sheng H."/>
            <person name="Gu J."/>
            <person name="Chen S."/>
            <person name="Ni L."/>
            <person name="Zhu F."/>
            <person name="Chen W."/>
            <person name="Lan L."/>
            <person name="Lai Y."/>
            <person name="Cheng Z."/>
            <person name="Gu M."/>
            <person name="Jiang J."/>
            <person name="Li J."/>
            <person name="Hong G."/>
            <person name="Xue Y."/>
            <person name="Han B."/>
        </authorList>
    </citation>
    <scope>NUCLEOTIDE SEQUENCE</scope>
</reference>
<dbReference type="EMBL" id="CR855056">
    <property type="protein sequence ID" value="CAH66118.1"/>
    <property type="molecule type" value="Genomic_DNA"/>
</dbReference>
<name>Q01M97_ORYSA</name>
<dbReference type="AlphaFoldDB" id="Q01M97"/>